<evidence type="ECO:0000313" key="2">
    <source>
        <dbReference type="EMBL" id="CAD8832229.1"/>
    </source>
</evidence>
<protein>
    <submittedName>
        <fullName evidence="2">Uncharacterized protein</fullName>
    </submittedName>
</protein>
<evidence type="ECO:0000256" key="1">
    <source>
        <dbReference type="SAM" id="MobiDB-lite"/>
    </source>
</evidence>
<feature type="region of interest" description="Disordered" evidence="1">
    <location>
        <begin position="1"/>
        <end position="28"/>
    </location>
</feature>
<feature type="compositionally biased region" description="Basic and acidic residues" evidence="1">
    <location>
        <begin position="1"/>
        <end position="10"/>
    </location>
</feature>
<proteinExistence type="predicted"/>
<dbReference type="AlphaFoldDB" id="A0A7S0ZTN5"/>
<gene>
    <name evidence="2" type="ORF">NSCI0253_LOCUS6576</name>
</gene>
<accession>A0A7S0ZTN5</accession>
<reference evidence="2" key="1">
    <citation type="submission" date="2021-01" db="EMBL/GenBank/DDBJ databases">
        <authorList>
            <person name="Corre E."/>
            <person name="Pelletier E."/>
            <person name="Niang G."/>
            <person name="Scheremetjew M."/>
            <person name="Finn R."/>
            <person name="Kale V."/>
            <person name="Holt S."/>
            <person name="Cochrane G."/>
            <person name="Meng A."/>
            <person name="Brown T."/>
            <person name="Cohen L."/>
        </authorList>
    </citation>
    <scope>NUCLEOTIDE SEQUENCE</scope>
</reference>
<dbReference type="EMBL" id="HBFQ01009423">
    <property type="protein sequence ID" value="CAD8832229.1"/>
    <property type="molecule type" value="Transcribed_RNA"/>
</dbReference>
<name>A0A7S0ZTN5_NOCSC</name>
<organism evidence="2">
    <name type="scientific">Noctiluca scintillans</name>
    <name type="common">Sea sparkle</name>
    <name type="synonym">Red tide dinoflagellate</name>
    <dbReference type="NCBI Taxonomy" id="2966"/>
    <lineage>
        <taxon>Eukaryota</taxon>
        <taxon>Sar</taxon>
        <taxon>Alveolata</taxon>
        <taxon>Dinophyceae</taxon>
        <taxon>Noctilucales</taxon>
        <taxon>Noctilucaceae</taxon>
        <taxon>Noctiluca</taxon>
    </lineage>
</organism>
<sequence length="215" mass="23802">MPIDYSKFDNIEDSDDEPPPPGGKDHGLDFLQQYLKGAEGSGRSDDASLLDHNPYPDLDDDFGGGAERLENCLDASPFRDEAWTLLLARLVVNPRAAELPRLLLLEAELQISASRYRDALIAAIAVSLVVGEEDVGNWACGKMPEEWAAPVLVIEMVAAYQLGAREHAVELRDQLKTMNRESLSKHLQKRFDGTSEILELVPQFLSMLQSQKPAT</sequence>